<accession>A0A8E2EBH4</accession>
<proteinExistence type="predicted"/>
<sequence>MTTRTTYSERCRQAAEQSRQRRLSSAPSPSSSQGPSAPIRQPLPVEDVALPIATSTPVEIGSKYDGTIEPFIDEICWETVGMGDNGLGRRDIGDPGGLRVSESSGPQDEQHEEPNEAGYSRDATEPDSSGESEDSGYTSAETASSSGSGSPAMIRSQRSGRHTVRLPNGKRLYAKRKLARVMTTRVCEKLRRVLFPECFRGDHLLVLGHVKAFSG</sequence>
<evidence type="ECO:0000256" key="1">
    <source>
        <dbReference type="SAM" id="MobiDB-lite"/>
    </source>
</evidence>
<organism evidence="2 3">
    <name type="scientific">Lepidopterella palustris CBS 459.81</name>
    <dbReference type="NCBI Taxonomy" id="1314670"/>
    <lineage>
        <taxon>Eukaryota</taxon>
        <taxon>Fungi</taxon>
        <taxon>Dikarya</taxon>
        <taxon>Ascomycota</taxon>
        <taxon>Pezizomycotina</taxon>
        <taxon>Dothideomycetes</taxon>
        <taxon>Pleosporomycetidae</taxon>
        <taxon>Mytilinidiales</taxon>
        <taxon>Argynnaceae</taxon>
        <taxon>Lepidopterella</taxon>
    </lineage>
</organism>
<evidence type="ECO:0000313" key="3">
    <source>
        <dbReference type="Proteomes" id="UP000250266"/>
    </source>
</evidence>
<dbReference type="EMBL" id="KV744947">
    <property type="protein sequence ID" value="OCK80760.1"/>
    <property type="molecule type" value="Genomic_DNA"/>
</dbReference>
<gene>
    <name evidence="2" type="ORF">K432DRAFT_442924</name>
</gene>
<reference evidence="2 3" key="1">
    <citation type="journal article" date="2016" name="Nat. Commun.">
        <title>Ectomycorrhizal ecology is imprinted in the genome of the dominant symbiotic fungus Cenococcum geophilum.</title>
        <authorList>
            <consortium name="DOE Joint Genome Institute"/>
            <person name="Peter M."/>
            <person name="Kohler A."/>
            <person name="Ohm R.A."/>
            <person name="Kuo A."/>
            <person name="Krutzmann J."/>
            <person name="Morin E."/>
            <person name="Arend M."/>
            <person name="Barry K.W."/>
            <person name="Binder M."/>
            <person name="Choi C."/>
            <person name="Clum A."/>
            <person name="Copeland A."/>
            <person name="Grisel N."/>
            <person name="Haridas S."/>
            <person name="Kipfer T."/>
            <person name="LaButti K."/>
            <person name="Lindquist E."/>
            <person name="Lipzen A."/>
            <person name="Maire R."/>
            <person name="Meier B."/>
            <person name="Mihaltcheva S."/>
            <person name="Molinier V."/>
            <person name="Murat C."/>
            <person name="Poggeler S."/>
            <person name="Quandt C.A."/>
            <person name="Sperisen C."/>
            <person name="Tritt A."/>
            <person name="Tisserant E."/>
            <person name="Crous P.W."/>
            <person name="Henrissat B."/>
            <person name="Nehls U."/>
            <person name="Egli S."/>
            <person name="Spatafora J.W."/>
            <person name="Grigoriev I.V."/>
            <person name="Martin F.M."/>
        </authorList>
    </citation>
    <scope>NUCLEOTIDE SEQUENCE [LARGE SCALE GENOMIC DNA]</scope>
    <source>
        <strain evidence="2 3">CBS 459.81</strain>
    </source>
</reference>
<protein>
    <submittedName>
        <fullName evidence="2">Uncharacterized protein</fullName>
    </submittedName>
</protein>
<dbReference type="Proteomes" id="UP000250266">
    <property type="component" value="Unassembled WGS sequence"/>
</dbReference>
<feature type="compositionally biased region" description="Low complexity" evidence="1">
    <location>
        <begin position="23"/>
        <end position="36"/>
    </location>
</feature>
<keyword evidence="3" id="KW-1185">Reference proteome</keyword>
<name>A0A8E2EBH4_9PEZI</name>
<feature type="compositionally biased region" description="Low complexity" evidence="1">
    <location>
        <begin position="135"/>
        <end position="150"/>
    </location>
</feature>
<evidence type="ECO:0000313" key="2">
    <source>
        <dbReference type="EMBL" id="OCK80760.1"/>
    </source>
</evidence>
<dbReference type="AlphaFoldDB" id="A0A8E2EBH4"/>
<feature type="region of interest" description="Disordered" evidence="1">
    <location>
        <begin position="1"/>
        <end position="50"/>
    </location>
</feature>
<feature type="region of interest" description="Disordered" evidence="1">
    <location>
        <begin position="87"/>
        <end position="169"/>
    </location>
</feature>